<evidence type="ECO:0000313" key="4">
    <source>
        <dbReference type="Proteomes" id="UP001610335"/>
    </source>
</evidence>
<dbReference type="EMBL" id="JBFXLS010000021">
    <property type="protein sequence ID" value="KAL2828259.1"/>
    <property type="molecule type" value="Genomic_DNA"/>
</dbReference>
<protein>
    <submittedName>
        <fullName evidence="3">NLI interacting factor-like phosphatase-domain-containing protein</fullName>
    </submittedName>
</protein>
<feature type="region of interest" description="Disordered" evidence="1">
    <location>
        <begin position="51"/>
        <end position="174"/>
    </location>
</feature>
<sequence length="665" mass="73776">MARCGAFDKLFSKPLAGYRSLSKARLRLLPTTKVPVTRASTDQSLMFTPAMKKSQRAPTNVPSTVDTRTVDSNSQSGMSGTPTPAWRPYRGRWNAKVAYRDTRHETARRETTTTRGNHTSRRGRPRPNQRFSENHLNGSTKLHAGQSGRSLSPRRDPPPPSHQSQNNTNWNNGFPEYPMMNPSFMFGGFPMLTDPSTGFAYQPPFFTPDMSQQLLQSQFPQPLDQSLPNPPFFPLLGAGNPFGTMPPFLPPAAFMNLDMQSQFPPEQMLCTIDQMGTAPQTSFFASSSSASAEKLPGIAVNSHRQALKAPRPPSATEKYLDQSSLPPKPTPSPQPLLVILDLNGTLIYRKTRKFPPSFARRAGLDEFLKILVEKYKVMIWSSSTPATVDAVCLKLFPETNRKEIVAEWGRDHLGLSKSEYNSKIQVYKTLETVWSNKQIQASYPKGPNPPHRTSKRARPRWDQTNTILIDDSKVKALSEPFNLIEIPEFTNAPGVDESAIFPKVLQRLDILAKCDDVSKMLQSWDSAASGTSILDLDVGSIQPNPPGTLDGESQSQPEPDIDPATARKLRRKHRKSEKKAARRAATAFTAMAHSSLPTRNQGQGQGQGQSAINTETPDQLQNQQLSFSNPNSKPSEETNRSPSPVSSVQSENFLLDRLEETLGPR</sequence>
<dbReference type="Gene3D" id="3.40.50.1000">
    <property type="entry name" value="HAD superfamily/HAD-like"/>
    <property type="match status" value="1"/>
</dbReference>
<feature type="compositionally biased region" description="Basic residues" evidence="1">
    <location>
        <begin position="567"/>
        <end position="582"/>
    </location>
</feature>
<keyword evidence="4" id="KW-1185">Reference proteome</keyword>
<evidence type="ECO:0000256" key="1">
    <source>
        <dbReference type="SAM" id="MobiDB-lite"/>
    </source>
</evidence>
<feature type="compositionally biased region" description="Polar residues" evidence="1">
    <location>
        <begin position="640"/>
        <end position="652"/>
    </location>
</feature>
<feature type="compositionally biased region" description="Polar residues" evidence="1">
    <location>
        <begin position="610"/>
        <end position="633"/>
    </location>
</feature>
<feature type="region of interest" description="Disordered" evidence="1">
    <location>
        <begin position="303"/>
        <end position="332"/>
    </location>
</feature>
<dbReference type="Proteomes" id="UP001610335">
    <property type="component" value="Unassembled WGS sequence"/>
</dbReference>
<evidence type="ECO:0000259" key="2">
    <source>
        <dbReference type="PROSITE" id="PS50969"/>
    </source>
</evidence>
<feature type="compositionally biased region" description="Basic and acidic residues" evidence="1">
    <location>
        <begin position="654"/>
        <end position="665"/>
    </location>
</feature>
<dbReference type="InterPro" id="IPR036412">
    <property type="entry name" value="HAD-like_sf"/>
</dbReference>
<feature type="compositionally biased region" description="Polar residues" evidence="1">
    <location>
        <begin position="129"/>
        <end position="140"/>
    </location>
</feature>
<dbReference type="PANTHER" id="PTHR12210">
    <property type="entry name" value="DULLARD PROTEIN PHOSPHATASE"/>
    <property type="match status" value="1"/>
</dbReference>
<gene>
    <name evidence="3" type="ORF">BDW59DRAFT_52133</name>
</gene>
<name>A0ABR4IKG1_9EURO</name>
<feature type="region of interest" description="Disordered" evidence="1">
    <location>
        <begin position="440"/>
        <end position="460"/>
    </location>
</feature>
<dbReference type="PROSITE" id="PS50969">
    <property type="entry name" value="FCP1"/>
    <property type="match status" value="1"/>
</dbReference>
<feature type="compositionally biased region" description="Basic and acidic residues" evidence="1">
    <location>
        <begin position="98"/>
        <end position="112"/>
    </location>
</feature>
<reference evidence="3 4" key="1">
    <citation type="submission" date="2024-07" db="EMBL/GenBank/DDBJ databases">
        <title>Section-level genome sequencing and comparative genomics of Aspergillus sections Usti and Cavernicolus.</title>
        <authorList>
            <consortium name="Lawrence Berkeley National Laboratory"/>
            <person name="Nybo J.L."/>
            <person name="Vesth T.C."/>
            <person name="Theobald S."/>
            <person name="Frisvad J.C."/>
            <person name="Larsen T.O."/>
            <person name="Kjaerboelling I."/>
            <person name="Rothschild-Mancinelli K."/>
            <person name="Lyhne E.K."/>
            <person name="Kogle M.E."/>
            <person name="Barry K."/>
            <person name="Clum A."/>
            <person name="Na H."/>
            <person name="Ledsgaard L."/>
            <person name="Lin J."/>
            <person name="Lipzen A."/>
            <person name="Kuo A."/>
            <person name="Riley R."/>
            <person name="Mondo S."/>
            <person name="LaButti K."/>
            <person name="Haridas S."/>
            <person name="Pangalinan J."/>
            <person name="Salamov A.A."/>
            <person name="Simmons B.A."/>
            <person name="Magnuson J.K."/>
            <person name="Chen J."/>
            <person name="Drula E."/>
            <person name="Henrissat B."/>
            <person name="Wiebenga A."/>
            <person name="Lubbers R.J."/>
            <person name="Gomes A.C."/>
            <person name="Makela M.R."/>
            <person name="Stajich J."/>
            <person name="Grigoriev I.V."/>
            <person name="Mortensen U.H."/>
            <person name="De vries R.P."/>
            <person name="Baker S.E."/>
            <person name="Andersen M.R."/>
        </authorList>
    </citation>
    <scope>NUCLEOTIDE SEQUENCE [LARGE SCALE GENOMIC DNA]</scope>
    <source>
        <strain evidence="3 4">CBS 600.67</strain>
    </source>
</reference>
<evidence type="ECO:0000313" key="3">
    <source>
        <dbReference type="EMBL" id="KAL2828259.1"/>
    </source>
</evidence>
<dbReference type="InterPro" id="IPR023214">
    <property type="entry name" value="HAD_sf"/>
</dbReference>
<organism evidence="3 4">
    <name type="scientific">Aspergillus cavernicola</name>
    <dbReference type="NCBI Taxonomy" id="176166"/>
    <lineage>
        <taxon>Eukaryota</taxon>
        <taxon>Fungi</taxon>
        <taxon>Dikarya</taxon>
        <taxon>Ascomycota</taxon>
        <taxon>Pezizomycotina</taxon>
        <taxon>Eurotiomycetes</taxon>
        <taxon>Eurotiomycetidae</taxon>
        <taxon>Eurotiales</taxon>
        <taxon>Aspergillaceae</taxon>
        <taxon>Aspergillus</taxon>
        <taxon>Aspergillus subgen. Nidulantes</taxon>
    </lineage>
</organism>
<dbReference type="InterPro" id="IPR004274">
    <property type="entry name" value="FCP1_dom"/>
</dbReference>
<feature type="domain" description="FCP1 homology" evidence="2">
    <location>
        <begin position="331"/>
        <end position="511"/>
    </location>
</feature>
<feature type="compositionally biased region" description="Low complexity" evidence="1">
    <location>
        <begin position="583"/>
        <end position="592"/>
    </location>
</feature>
<proteinExistence type="predicted"/>
<feature type="compositionally biased region" description="Basic residues" evidence="1">
    <location>
        <begin position="118"/>
        <end position="127"/>
    </location>
</feature>
<comment type="caution">
    <text evidence="3">The sequence shown here is derived from an EMBL/GenBank/DDBJ whole genome shotgun (WGS) entry which is preliminary data.</text>
</comment>
<accession>A0ABR4IKG1</accession>
<dbReference type="SUPFAM" id="SSF56784">
    <property type="entry name" value="HAD-like"/>
    <property type="match status" value="1"/>
</dbReference>
<dbReference type="SMART" id="SM00577">
    <property type="entry name" value="CPDc"/>
    <property type="match status" value="1"/>
</dbReference>
<feature type="compositionally biased region" description="Polar residues" evidence="1">
    <location>
        <begin position="56"/>
        <end position="82"/>
    </location>
</feature>
<feature type="region of interest" description="Disordered" evidence="1">
    <location>
        <begin position="536"/>
        <end position="665"/>
    </location>
</feature>
<dbReference type="InterPro" id="IPR050365">
    <property type="entry name" value="TIM50"/>
</dbReference>
<dbReference type="Pfam" id="PF03031">
    <property type="entry name" value="NIF"/>
    <property type="match status" value="1"/>
</dbReference>